<proteinExistence type="predicted"/>
<name>A0A8S5QCA4_9CAUD</name>
<accession>A0A8S5QCA4</accession>
<dbReference type="EMBL" id="BK015632">
    <property type="protein sequence ID" value="DAE16895.1"/>
    <property type="molecule type" value="Genomic_DNA"/>
</dbReference>
<organism evidence="1">
    <name type="scientific">Siphoviridae sp. ctpnN3</name>
    <dbReference type="NCBI Taxonomy" id="2825677"/>
    <lineage>
        <taxon>Viruses</taxon>
        <taxon>Duplodnaviria</taxon>
        <taxon>Heunggongvirae</taxon>
        <taxon>Uroviricota</taxon>
        <taxon>Caudoviricetes</taxon>
    </lineage>
</organism>
<sequence>MQITMYNNKYKCPHCGKLRPVDPSTYKVGDVVYVNRTTQTTTKSADRIRISCRVSGYDGVIERILSEGKAVVRRGFKGYGRLCVVPIADLTLDGAPSVGAYALIGQCQCNNSQPQNTDHNGQDTHND</sequence>
<protein>
    <submittedName>
        <fullName evidence="1">Zinc-ribbon domain protein</fullName>
    </submittedName>
</protein>
<evidence type="ECO:0000313" key="1">
    <source>
        <dbReference type="EMBL" id="DAE16895.1"/>
    </source>
</evidence>
<reference evidence="1" key="1">
    <citation type="journal article" date="2021" name="Proc. Natl. Acad. Sci. U.S.A.">
        <title>A Catalog of Tens of Thousands of Viruses from Human Metagenomes Reveals Hidden Associations with Chronic Diseases.</title>
        <authorList>
            <person name="Tisza M.J."/>
            <person name="Buck C.B."/>
        </authorList>
    </citation>
    <scope>NUCLEOTIDE SEQUENCE</scope>
    <source>
        <strain evidence="1">CtpnN3</strain>
    </source>
</reference>